<dbReference type="EMBL" id="KE361645">
    <property type="protein sequence ID" value="EPQ26348.1"/>
    <property type="molecule type" value="Genomic_DNA"/>
</dbReference>
<feature type="compositionally biased region" description="Polar residues" evidence="1">
    <location>
        <begin position="832"/>
        <end position="841"/>
    </location>
</feature>
<dbReference type="KEGG" id="pfp:PFL1_05996"/>
<sequence length="886" mass="98196">MSGNESSVDDGQTDATSTSESGQVAREQAGSLSELGKLMARVQQQQQDLASFTFGGLADTLPPLSSISVNGCGPIPLPLVDHEDAKRLAGVCERAPSPCAAFADASAGKPCQLDAGKVTVDNQAWRDGLAALGSQIADRFGFVDTPLTLHLDKFLFHEAGGPSGSLCRTKSRDGMFATLVVQLPSIHSGGQLAVYKGGDSMTHDFGAVAGTTASGCHFAVHHSDLEHEVLSVTQGYRLLLVYAVCWPADRARSTIPSTVDDDVVSQMAACLWHLSKQERHFYLFLDHEYPAELSTGQGNTVFKGVDHERLVSLRAANTLLSEDRRYAFFVAKARIDRRFVSHSYGDVSLSKTCAIAFADLQHLDGGTRIPGNCSPDKYFGDEDILNPDAETLKDPWERRPKAQDENGVHESELPERWTKNVLIAWPDRDWHRLTIACVGETNYFCNNILARHILPDASLRSFLELTKKFHAPTVRELKSKMRLENLCVIVVQTLVKRPFNQQLLDLLLDIYSMTDMLQSPFADRRAFLPLLMWEEARPTVRVRLFDMLSPDPLLILTAVVQCREDGAQDMAETLIKVLLRSEHGLGRGDHGFNCAKPFTILRYALSEPNAAVCGNVVQRLLNSPDARLSFEPGMDALLGIRSDSPDDYSEAKRDAIRPYVERSLAWLREERDETALPRPAEDYWRFDSADFYHDARVEAFLRGPERTITISGLDAAEARDLVANCEERMPVEAATNVEAWRRRGWRPFSFTTAATFEADDGRTSCVTLTKTDLYPQQRQLGRSWKVKRLDKQLAEWASLLVVSSRPRASAETVQIEAEAEPNRDGVHEKDVQQAQGASTLQPKPDEGSKPAAAPSSARSRRATSPHSQDGADEGQEHRSKRIKTDE</sequence>
<dbReference type="eggNOG" id="ENOG502QTV7">
    <property type="taxonomic scope" value="Eukaryota"/>
</dbReference>
<dbReference type="PANTHER" id="PTHR33099">
    <property type="entry name" value="FE2OG DIOXYGENASE DOMAIN-CONTAINING PROTEIN"/>
    <property type="match status" value="1"/>
</dbReference>
<feature type="region of interest" description="Disordered" evidence="1">
    <location>
        <begin position="1"/>
        <end position="30"/>
    </location>
</feature>
<evidence type="ECO:0000313" key="2">
    <source>
        <dbReference type="EMBL" id="EPQ26348.1"/>
    </source>
</evidence>
<feature type="region of interest" description="Disordered" evidence="1">
    <location>
        <begin position="807"/>
        <end position="886"/>
    </location>
</feature>
<evidence type="ECO:0000313" key="3">
    <source>
        <dbReference type="Proteomes" id="UP000053664"/>
    </source>
</evidence>
<accession>A0A061H1U7</accession>
<dbReference type="RefSeq" id="XP_007881725.1">
    <property type="nucleotide sequence ID" value="XM_007883534.1"/>
</dbReference>
<dbReference type="Proteomes" id="UP000053664">
    <property type="component" value="Unassembled WGS sequence"/>
</dbReference>
<organism evidence="2 3">
    <name type="scientific">Pseudozyma flocculosa PF-1</name>
    <dbReference type="NCBI Taxonomy" id="1277687"/>
    <lineage>
        <taxon>Eukaryota</taxon>
        <taxon>Fungi</taxon>
        <taxon>Dikarya</taxon>
        <taxon>Basidiomycota</taxon>
        <taxon>Ustilaginomycotina</taxon>
        <taxon>Ustilaginomycetes</taxon>
        <taxon>Ustilaginales</taxon>
        <taxon>Ustilaginaceae</taxon>
        <taxon>Pseudozyma</taxon>
    </lineage>
</organism>
<name>A0A061H1U7_9BASI</name>
<feature type="compositionally biased region" description="Basic and acidic residues" evidence="1">
    <location>
        <begin position="874"/>
        <end position="886"/>
    </location>
</feature>
<reference evidence="2 3" key="1">
    <citation type="journal article" date="2013" name="Plant Cell">
        <title>The transition from a phytopathogenic smut ancestor to an anamorphic biocontrol agent deciphered by comparative whole-genome analysis.</title>
        <authorList>
            <person name="Lefebvre F."/>
            <person name="Joly D.L."/>
            <person name="Labbe C."/>
            <person name="Teichmann B."/>
            <person name="Linning R."/>
            <person name="Belzile F."/>
            <person name="Bakkeren G."/>
            <person name="Belanger R.R."/>
        </authorList>
    </citation>
    <scope>NUCLEOTIDE SEQUENCE [LARGE SCALE GENOMIC DNA]</scope>
    <source>
        <strain evidence="2 3">PF-1</strain>
    </source>
</reference>
<dbReference type="PANTHER" id="PTHR33099:SF7">
    <property type="entry name" value="MYND-TYPE DOMAIN-CONTAINING PROTEIN"/>
    <property type="match status" value="1"/>
</dbReference>
<feature type="compositionally biased region" description="Polar residues" evidence="1">
    <location>
        <begin position="13"/>
        <end position="22"/>
    </location>
</feature>
<dbReference type="HOGENOM" id="CLU_315702_0_0_1"/>
<proteinExistence type="predicted"/>
<dbReference type="GeneID" id="19320076"/>
<gene>
    <name evidence="2" type="ORF">PFL1_05996</name>
</gene>
<evidence type="ECO:0000256" key="1">
    <source>
        <dbReference type="SAM" id="MobiDB-lite"/>
    </source>
</evidence>
<dbReference type="AlphaFoldDB" id="A0A061H1U7"/>
<dbReference type="Gene3D" id="2.60.120.620">
    <property type="entry name" value="q2cbj1_9rhob like domain"/>
    <property type="match status" value="1"/>
</dbReference>
<feature type="compositionally biased region" description="Basic and acidic residues" evidence="1">
    <location>
        <begin position="820"/>
        <end position="831"/>
    </location>
</feature>
<evidence type="ECO:0008006" key="4">
    <source>
        <dbReference type="Google" id="ProtNLM"/>
    </source>
</evidence>
<protein>
    <recommendedName>
        <fullName evidence="4">Fe2OG dioxygenase domain-containing protein</fullName>
    </recommendedName>
</protein>